<evidence type="ECO:0000256" key="1">
    <source>
        <dbReference type="SAM" id="SignalP"/>
    </source>
</evidence>
<keyword evidence="3" id="KW-1185">Reference proteome</keyword>
<dbReference type="Proteomes" id="UP000187012">
    <property type="component" value="Unassembled WGS sequence"/>
</dbReference>
<reference evidence="2 3" key="1">
    <citation type="submission" date="2016-12" db="EMBL/GenBank/DDBJ databases">
        <authorList>
            <person name="Song W.-J."/>
            <person name="Kurnit D.M."/>
        </authorList>
    </citation>
    <scope>NUCLEOTIDE SEQUENCE [LARGE SCALE GENOMIC DNA]</scope>
    <source>
        <strain evidence="2 3">STM7296</strain>
    </source>
</reference>
<dbReference type="EMBL" id="CYGX02000127">
    <property type="protein sequence ID" value="SIT49155.1"/>
    <property type="molecule type" value="Genomic_DNA"/>
</dbReference>
<gene>
    <name evidence="2" type="ORF">BN2475_1270006</name>
</gene>
<accession>A0A1N7SP82</accession>
<dbReference type="AlphaFoldDB" id="A0A1N7SP82"/>
<organism evidence="2 3">
    <name type="scientific">Paraburkholderia ribeironis</name>
    <dbReference type="NCBI Taxonomy" id="1247936"/>
    <lineage>
        <taxon>Bacteria</taxon>
        <taxon>Pseudomonadati</taxon>
        <taxon>Pseudomonadota</taxon>
        <taxon>Betaproteobacteria</taxon>
        <taxon>Burkholderiales</taxon>
        <taxon>Burkholderiaceae</taxon>
        <taxon>Paraburkholderia</taxon>
    </lineage>
</organism>
<protein>
    <submittedName>
        <fullName evidence="2">Uncharacterized protein</fullName>
    </submittedName>
</protein>
<evidence type="ECO:0000313" key="2">
    <source>
        <dbReference type="EMBL" id="SIT49155.1"/>
    </source>
</evidence>
<feature type="chain" id="PRO_5012998349" evidence="1">
    <location>
        <begin position="23"/>
        <end position="71"/>
    </location>
</feature>
<sequence>MMKMLHWPAIVLCLYAAQNCRAQSSVTLSGLIDAGVSFVSNEGGSGNLKFDDGIFVPNLLTLIRATDGSSK</sequence>
<feature type="signal peptide" evidence="1">
    <location>
        <begin position="1"/>
        <end position="22"/>
    </location>
</feature>
<dbReference type="OrthoDB" id="9135839at2"/>
<dbReference type="STRING" id="1247936.BN2475_1270006"/>
<evidence type="ECO:0000313" key="3">
    <source>
        <dbReference type="Proteomes" id="UP000187012"/>
    </source>
</evidence>
<name>A0A1N7SP82_9BURK</name>
<proteinExistence type="predicted"/>
<dbReference type="SUPFAM" id="SSF56935">
    <property type="entry name" value="Porins"/>
    <property type="match status" value="1"/>
</dbReference>
<keyword evidence="1" id="KW-0732">Signal</keyword>